<comment type="caution">
    <text evidence="2">The sequence shown here is derived from an EMBL/GenBank/DDBJ whole genome shotgun (WGS) entry which is preliminary data.</text>
</comment>
<dbReference type="OrthoDB" id="8958619at2759"/>
<dbReference type="Proteomes" id="UP000319801">
    <property type="component" value="Unassembled WGS sequence"/>
</dbReference>
<feature type="region of interest" description="Disordered" evidence="1">
    <location>
        <begin position="25"/>
        <end position="85"/>
    </location>
</feature>
<evidence type="ECO:0000313" key="3">
    <source>
        <dbReference type="Proteomes" id="UP000319801"/>
    </source>
</evidence>
<name>A0A556U2W4_BAGYA</name>
<sequence length="237" mass="25488">MRFHWPNPMAAGFKRQAAVSIKKQQGLNQEAWKVVTDPTTTEEQVKRSASSSESADVQPVDTQALKVSAVPDVSSEETGTTTSPPFFETTIIPFIDGRGDNMGYPSDYKKPVYYVDGNNIEKEPSFYKSYKSDKTEYDGVNVKVYKALQVQNVGLDQGMDASSGSEDTIPQEPKSASTSNASDASPSQESNEDSQSSEEATTGATTPDSNSSESSEETNGSNQPAALKSKNADITIA</sequence>
<protein>
    <submittedName>
        <fullName evidence="2">Uncharacterized protein</fullName>
    </submittedName>
</protein>
<proteinExistence type="predicted"/>
<feature type="compositionally biased region" description="Polar residues" evidence="1">
    <location>
        <begin position="157"/>
        <end position="184"/>
    </location>
</feature>
<dbReference type="EMBL" id="VCAZ01000041">
    <property type="protein sequence ID" value="TSM12584.1"/>
    <property type="molecule type" value="Genomic_DNA"/>
</dbReference>
<evidence type="ECO:0000256" key="1">
    <source>
        <dbReference type="SAM" id="MobiDB-lite"/>
    </source>
</evidence>
<dbReference type="AlphaFoldDB" id="A0A556U2W4"/>
<feature type="region of interest" description="Disordered" evidence="1">
    <location>
        <begin position="157"/>
        <end position="237"/>
    </location>
</feature>
<reference evidence="2 3" key="1">
    <citation type="journal article" date="2019" name="Genome Biol. Evol.">
        <title>Whole-Genome Sequencing of the Giant Devil Catfish, Bagarius yarrelli.</title>
        <authorList>
            <person name="Jiang W."/>
            <person name="Lv Y."/>
            <person name="Cheng L."/>
            <person name="Yang K."/>
            <person name="Chao B."/>
            <person name="Wang X."/>
            <person name="Li Y."/>
            <person name="Pan X."/>
            <person name="You X."/>
            <person name="Zhang Y."/>
            <person name="Yang J."/>
            <person name="Li J."/>
            <person name="Zhang X."/>
            <person name="Liu S."/>
            <person name="Sun C."/>
            <person name="Yang J."/>
            <person name="Shi Q."/>
        </authorList>
    </citation>
    <scope>NUCLEOTIDE SEQUENCE [LARGE SCALE GENOMIC DNA]</scope>
    <source>
        <strain evidence="2">JWS20170419001</strain>
        <tissue evidence="2">Muscle</tissue>
    </source>
</reference>
<keyword evidence="3" id="KW-1185">Reference proteome</keyword>
<organism evidence="2 3">
    <name type="scientific">Bagarius yarrelli</name>
    <name type="common">Goonch</name>
    <name type="synonym">Bagrus yarrelli</name>
    <dbReference type="NCBI Taxonomy" id="175774"/>
    <lineage>
        <taxon>Eukaryota</taxon>
        <taxon>Metazoa</taxon>
        <taxon>Chordata</taxon>
        <taxon>Craniata</taxon>
        <taxon>Vertebrata</taxon>
        <taxon>Euteleostomi</taxon>
        <taxon>Actinopterygii</taxon>
        <taxon>Neopterygii</taxon>
        <taxon>Teleostei</taxon>
        <taxon>Ostariophysi</taxon>
        <taxon>Siluriformes</taxon>
        <taxon>Sisoridae</taxon>
        <taxon>Sisorinae</taxon>
        <taxon>Bagarius</taxon>
    </lineage>
</organism>
<feature type="compositionally biased region" description="Polar residues" evidence="1">
    <location>
        <begin position="37"/>
        <end position="55"/>
    </location>
</feature>
<feature type="compositionally biased region" description="Low complexity" evidence="1">
    <location>
        <begin position="209"/>
        <end position="222"/>
    </location>
</feature>
<accession>A0A556U2W4</accession>
<feature type="compositionally biased region" description="Low complexity" evidence="1">
    <location>
        <begin position="76"/>
        <end position="85"/>
    </location>
</feature>
<gene>
    <name evidence="2" type="ORF">Baya_7985</name>
</gene>
<evidence type="ECO:0000313" key="2">
    <source>
        <dbReference type="EMBL" id="TSM12584.1"/>
    </source>
</evidence>